<dbReference type="GO" id="GO:0051213">
    <property type="term" value="F:dioxygenase activity"/>
    <property type="evidence" value="ECO:0007669"/>
    <property type="project" value="UniProtKB-KW"/>
</dbReference>
<comment type="similarity">
    <text evidence="2">Belongs to the PhyH family.</text>
</comment>
<evidence type="ECO:0000313" key="9">
    <source>
        <dbReference type="Proteomes" id="UP001201262"/>
    </source>
</evidence>
<evidence type="ECO:0000256" key="4">
    <source>
        <dbReference type="ARBA" id="ARBA00022723"/>
    </source>
</evidence>
<dbReference type="EMBL" id="JAJTJA010000003">
    <property type="protein sequence ID" value="KAH8702254.1"/>
    <property type="molecule type" value="Genomic_DNA"/>
</dbReference>
<evidence type="ECO:0000256" key="5">
    <source>
        <dbReference type="ARBA" id="ARBA00022964"/>
    </source>
</evidence>
<comment type="caution">
    <text evidence="8">The sequence shown here is derived from an EMBL/GenBank/DDBJ whole genome shotgun (WGS) entry which is preliminary data.</text>
</comment>
<proteinExistence type="inferred from homology"/>
<keyword evidence="5 8" id="KW-0223">Dioxygenase</keyword>
<evidence type="ECO:0000313" key="8">
    <source>
        <dbReference type="EMBL" id="KAH8702254.1"/>
    </source>
</evidence>
<evidence type="ECO:0000256" key="3">
    <source>
        <dbReference type="ARBA" id="ARBA00011738"/>
    </source>
</evidence>
<dbReference type="PANTHER" id="PTHR20883">
    <property type="entry name" value="PHYTANOYL-COA DIOXYGENASE DOMAIN CONTAINING 1"/>
    <property type="match status" value="1"/>
</dbReference>
<protein>
    <submittedName>
        <fullName evidence="8">Phytanoyl-CoA dioxygenase</fullName>
    </submittedName>
</protein>
<comment type="subunit">
    <text evidence="3">Homodimer.</text>
</comment>
<evidence type="ECO:0000256" key="6">
    <source>
        <dbReference type="ARBA" id="ARBA00023002"/>
    </source>
</evidence>
<dbReference type="InterPro" id="IPR008775">
    <property type="entry name" value="Phytyl_CoA_dOase-like"/>
</dbReference>
<name>A0AAD4L2Y3_9EURO</name>
<dbReference type="PANTHER" id="PTHR20883:SF45">
    <property type="entry name" value="PHYTANOYL-COA DIOXYGENASE FAMILY PROTEIN"/>
    <property type="match status" value="1"/>
</dbReference>
<keyword evidence="6" id="KW-0560">Oxidoreductase</keyword>
<dbReference type="GeneID" id="70250266"/>
<keyword evidence="4" id="KW-0479">Metal-binding</keyword>
<comment type="cofactor">
    <cofactor evidence="1">
        <name>Fe cation</name>
        <dbReference type="ChEBI" id="CHEBI:24875"/>
    </cofactor>
</comment>
<dbReference type="Proteomes" id="UP001201262">
    <property type="component" value="Unassembled WGS sequence"/>
</dbReference>
<dbReference type="Gene3D" id="2.60.120.620">
    <property type="entry name" value="q2cbj1_9rhob like domain"/>
    <property type="match status" value="1"/>
</dbReference>
<reference evidence="8" key="1">
    <citation type="submission" date="2021-12" db="EMBL/GenBank/DDBJ databases">
        <title>Convergent genome expansion in fungi linked to evolution of root-endophyte symbiosis.</title>
        <authorList>
            <consortium name="DOE Joint Genome Institute"/>
            <person name="Ke Y.-H."/>
            <person name="Bonito G."/>
            <person name="Liao H.-L."/>
            <person name="Looney B."/>
            <person name="Rojas-Flechas A."/>
            <person name="Nash J."/>
            <person name="Hameed K."/>
            <person name="Schadt C."/>
            <person name="Martin F."/>
            <person name="Crous P.W."/>
            <person name="Miettinen O."/>
            <person name="Magnuson J.K."/>
            <person name="Labbe J."/>
            <person name="Jacobson D."/>
            <person name="Doktycz M.J."/>
            <person name="Veneault-Fourrey C."/>
            <person name="Kuo A."/>
            <person name="Mondo S."/>
            <person name="Calhoun S."/>
            <person name="Riley R."/>
            <person name="Ohm R."/>
            <person name="LaButti K."/>
            <person name="Andreopoulos B."/>
            <person name="Pangilinan J."/>
            <person name="Nolan M."/>
            <person name="Tritt A."/>
            <person name="Clum A."/>
            <person name="Lipzen A."/>
            <person name="Daum C."/>
            <person name="Barry K."/>
            <person name="Grigoriev I.V."/>
            <person name="Vilgalys R."/>
        </authorList>
    </citation>
    <scope>NUCLEOTIDE SEQUENCE</scope>
    <source>
        <strain evidence="8">PMI_201</strain>
    </source>
</reference>
<organism evidence="8 9">
    <name type="scientific">Talaromyces proteolyticus</name>
    <dbReference type="NCBI Taxonomy" id="1131652"/>
    <lineage>
        <taxon>Eukaryota</taxon>
        <taxon>Fungi</taxon>
        <taxon>Dikarya</taxon>
        <taxon>Ascomycota</taxon>
        <taxon>Pezizomycotina</taxon>
        <taxon>Eurotiomycetes</taxon>
        <taxon>Eurotiomycetidae</taxon>
        <taxon>Eurotiales</taxon>
        <taxon>Trichocomaceae</taxon>
        <taxon>Talaromyces</taxon>
        <taxon>Talaromyces sect. Bacilispori</taxon>
    </lineage>
</organism>
<accession>A0AAD4L2Y3</accession>
<evidence type="ECO:0000256" key="2">
    <source>
        <dbReference type="ARBA" id="ARBA00005830"/>
    </source>
</evidence>
<sequence>MHTNGKAHGIPEFPPGVQRLPATAPPEYFIALLKRDGGVIAENFAPVEVMDKCNAEIKPKLDAEQRWNGSFFPKETRKCTSLIANSPTYTRELLMNPLYQTICDHFLTTRNSFWWGDTWKESVSKPQAHTGAAMYIGPGAKAQPLHRDDYLHHNVHTEVPAPWNDERDMNRESAVGLFVAGTKTTKANGATRFIPGSHLWGNYERKNPPPENQTVYAELEKGDAFFMFASCFHGGSQNITTDEHRLVYSTFVTRGWLRQEDNMYLAIPRDILMQYDRKVQQFIGYSCSDPGCGLVDDLDPIYKLYPEELKTAVPVDY</sequence>
<dbReference type="RefSeq" id="XP_046075630.1">
    <property type="nucleotide sequence ID" value="XM_046219979.1"/>
</dbReference>
<dbReference type="GO" id="GO:0046872">
    <property type="term" value="F:metal ion binding"/>
    <property type="evidence" value="ECO:0007669"/>
    <property type="project" value="UniProtKB-KW"/>
</dbReference>
<dbReference type="SUPFAM" id="SSF51197">
    <property type="entry name" value="Clavaminate synthase-like"/>
    <property type="match status" value="1"/>
</dbReference>
<evidence type="ECO:0000256" key="7">
    <source>
        <dbReference type="ARBA" id="ARBA00023004"/>
    </source>
</evidence>
<dbReference type="Pfam" id="PF05721">
    <property type="entry name" value="PhyH"/>
    <property type="match status" value="1"/>
</dbReference>
<evidence type="ECO:0000256" key="1">
    <source>
        <dbReference type="ARBA" id="ARBA00001962"/>
    </source>
</evidence>
<keyword evidence="7" id="KW-0408">Iron</keyword>
<gene>
    <name evidence="8" type="ORF">BGW36DRAFT_424536</name>
</gene>
<keyword evidence="9" id="KW-1185">Reference proteome</keyword>
<dbReference type="AlphaFoldDB" id="A0AAD4L2Y3"/>